<dbReference type="PANTHER" id="PTHR31635:SF196">
    <property type="entry name" value="REVERSE TRANSCRIPTASE DOMAIN-CONTAINING PROTEIN-RELATED"/>
    <property type="match status" value="1"/>
</dbReference>
<evidence type="ECO:0000313" key="2">
    <source>
        <dbReference type="Ensembl" id="ENSHBUP00000027528.1"/>
    </source>
</evidence>
<dbReference type="Ensembl" id="ENSHBUT00000000551.1">
    <property type="protein sequence ID" value="ENSHBUP00000027528.1"/>
    <property type="gene ID" value="ENSHBUG00000010791.1"/>
</dbReference>
<dbReference type="AlphaFoldDB" id="A0A3Q2WM99"/>
<proteinExistence type="predicted"/>
<reference evidence="2" key="2">
    <citation type="submission" date="2025-09" db="UniProtKB">
        <authorList>
            <consortium name="Ensembl"/>
        </authorList>
    </citation>
    <scope>IDENTIFICATION</scope>
</reference>
<evidence type="ECO:0000256" key="1">
    <source>
        <dbReference type="SAM" id="Coils"/>
    </source>
</evidence>
<accession>A0A3Q2WM99</accession>
<organism evidence="2 3">
    <name type="scientific">Haplochromis burtoni</name>
    <name type="common">Burton's mouthbrooder</name>
    <name type="synonym">Chromis burtoni</name>
    <dbReference type="NCBI Taxonomy" id="8153"/>
    <lineage>
        <taxon>Eukaryota</taxon>
        <taxon>Metazoa</taxon>
        <taxon>Chordata</taxon>
        <taxon>Craniata</taxon>
        <taxon>Vertebrata</taxon>
        <taxon>Euteleostomi</taxon>
        <taxon>Actinopterygii</taxon>
        <taxon>Neopterygii</taxon>
        <taxon>Teleostei</taxon>
        <taxon>Neoteleostei</taxon>
        <taxon>Acanthomorphata</taxon>
        <taxon>Ovalentaria</taxon>
        <taxon>Cichlomorphae</taxon>
        <taxon>Cichliformes</taxon>
        <taxon>Cichlidae</taxon>
        <taxon>African cichlids</taxon>
        <taxon>Pseudocrenilabrinae</taxon>
        <taxon>Haplochromini</taxon>
        <taxon>Haplochromis</taxon>
    </lineage>
</organism>
<name>A0A3Q2WM99_HAPBU</name>
<evidence type="ECO:0000313" key="3">
    <source>
        <dbReference type="Proteomes" id="UP000264840"/>
    </source>
</evidence>
<feature type="coiled-coil region" evidence="1">
    <location>
        <begin position="55"/>
        <end position="82"/>
    </location>
</feature>
<protein>
    <submittedName>
        <fullName evidence="2">Uncharacterized protein</fullName>
    </submittedName>
</protein>
<dbReference type="STRING" id="8153.ENSHBUP00000027528"/>
<dbReference type="OMA" id="WICRSAT"/>
<keyword evidence="3" id="KW-1185">Reference proteome</keyword>
<dbReference type="Proteomes" id="UP000264840">
    <property type="component" value="Unplaced"/>
</dbReference>
<dbReference type="PANTHER" id="PTHR31635">
    <property type="entry name" value="REVERSE TRANSCRIPTASE DOMAIN-CONTAINING PROTEIN-RELATED"/>
    <property type="match status" value="1"/>
</dbReference>
<sequence length="252" mass="29100">FLHKVCSTGHCEYIREMMKEFWECNEGSIDDVGLTWDAFKAYLRGHIIQYSSLIKKAQRDDLLKLEQDIKELEKQVKQIKSGNLIPSIFDNNNKLTTSKKEINDNWVKMNLFLLGRINLVKMIIAPKFQYFLHMVHIAVLHSPLKLYNTCVEDFVCAGKKPSFNRSKLYAVKDSGGLTLSKMVCYHYAFSLSQLVKINNSYGEKLSWKESSKSCWCLSHHAMGTKLWLQYTLLSTLGLAHHLVNWICRSATP</sequence>
<keyword evidence="1" id="KW-0175">Coiled coil</keyword>
<reference evidence="2" key="1">
    <citation type="submission" date="2025-08" db="UniProtKB">
        <authorList>
            <consortium name="Ensembl"/>
        </authorList>
    </citation>
    <scope>IDENTIFICATION</scope>
</reference>
<dbReference type="GeneTree" id="ENSGT01030000235030"/>